<evidence type="ECO:0000256" key="5">
    <source>
        <dbReference type="ARBA" id="ARBA00022989"/>
    </source>
</evidence>
<dbReference type="EMBL" id="CADCUW010000490">
    <property type="protein sequence ID" value="CAA9442334.1"/>
    <property type="molecule type" value="Genomic_DNA"/>
</dbReference>
<keyword evidence="2 7" id="KW-0813">Transport</keyword>
<keyword evidence="5 7" id="KW-1133">Transmembrane helix</keyword>
<accession>A0A6J4QHP6</accession>
<evidence type="ECO:0000256" key="4">
    <source>
        <dbReference type="ARBA" id="ARBA00022692"/>
    </source>
</evidence>
<dbReference type="CDD" id="cd06261">
    <property type="entry name" value="TM_PBP2"/>
    <property type="match status" value="1"/>
</dbReference>
<proteinExistence type="inferred from homology"/>
<keyword evidence="4 7" id="KW-0812">Transmembrane</keyword>
<dbReference type="InterPro" id="IPR045621">
    <property type="entry name" value="BPD_transp_1_N"/>
</dbReference>
<evidence type="ECO:0000313" key="9">
    <source>
        <dbReference type="EMBL" id="CAA9442334.1"/>
    </source>
</evidence>
<feature type="transmembrane region" description="Helical" evidence="7">
    <location>
        <begin position="234"/>
        <end position="260"/>
    </location>
</feature>
<dbReference type="PANTHER" id="PTHR43163">
    <property type="entry name" value="DIPEPTIDE TRANSPORT SYSTEM PERMEASE PROTEIN DPPB-RELATED"/>
    <property type="match status" value="1"/>
</dbReference>
<evidence type="ECO:0000259" key="8">
    <source>
        <dbReference type="PROSITE" id="PS50928"/>
    </source>
</evidence>
<dbReference type="PANTHER" id="PTHR43163:SF6">
    <property type="entry name" value="DIPEPTIDE TRANSPORT SYSTEM PERMEASE PROTEIN DPPB-RELATED"/>
    <property type="match status" value="1"/>
</dbReference>
<organism evidence="9">
    <name type="scientific">uncultured Rubrobacteraceae bacterium</name>
    <dbReference type="NCBI Taxonomy" id="349277"/>
    <lineage>
        <taxon>Bacteria</taxon>
        <taxon>Bacillati</taxon>
        <taxon>Actinomycetota</taxon>
        <taxon>Rubrobacteria</taxon>
        <taxon>Rubrobacterales</taxon>
        <taxon>Rubrobacteraceae</taxon>
        <taxon>environmental samples</taxon>
    </lineage>
</organism>
<comment type="similarity">
    <text evidence="7">Belongs to the binding-protein-dependent transport system permease family.</text>
</comment>
<feature type="domain" description="ABC transmembrane type-1" evidence="8">
    <location>
        <begin position="95"/>
        <end position="299"/>
    </location>
</feature>
<dbReference type="Pfam" id="PF00528">
    <property type="entry name" value="BPD_transp_1"/>
    <property type="match status" value="1"/>
</dbReference>
<evidence type="ECO:0000256" key="2">
    <source>
        <dbReference type="ARBA" id="ARBA00022448"/>
    </source>
</evidence>
<feature type="transmembrane region" description="Helical" evidence="7">
    <location>
        <begin position="99"/>
        <end position="122"/>
    </location>
</feature>
<dbReference type="Pfam" id="PF19300">
    <property type="entry name" value="BPD_transp_1_N"/>
    <property type="match status" value="1"/>
</dbReference>
<dbReference type="SUPFAM" id="SSF161098">
    <property type="entry name" value="MetI-like"/>
    <property type="match status" value="1"/>
</dbReference>
<feature type="transmembrane region" description="Helical" evidence="7">
    <location>
        <begin position="280"/>
        <end position="306"/>
    </location>
</feature>
<dbReference type="GO" id="GO:0005886">
    <property type="term" value="C:plasma membrane"/>
    <property type="evidence" value="ECO:0007669"/>
    <property type="project" value="UniProtKB-SubCell"/>
</dbReference>
<dbReference type="InterPro" id="IPR000515">
    <property type="entry name" value="MetI-like"/>
</dbReference>
<keyword evidence="6 7" id="KW-0472">Membrane</keyword>
<dbReference type="AlphaFoldDB" id="A0A6J4QHP6"/>
<protein>
    <recommendedName>
        <fullName evidence="8">ABC transmembrane type-1 domain-containing protein</fullName>
    </recommendedName>
</protein>
<keyword evidence="3" id="KW-1003">Cell membrane</keyword>
<evidence type="ECO:0000256" key="1">
    <source>
        <dbReference type="ARBA" id="ARBA00004651"/>
    </source>
</evidence>
<reference evidence="9" key="1">
    <citation type="submission" date="2020-02" db="EMBL/GenBank/DDBJ databases">
        <authorList>
            <person name="Meier V. D."/>
        </authorList>
    </citation>
    <scope>NUCLEOTIDE SEQUENCE</scope>
    <source>
        <strain evidence="9">AVDCRST_MAG01</strain>
    </source>
</reference>
<name>A0A6J4QHP6_9ACTN</name>
<feature type="transmembrane region" description="Helical" evidence="7">
    <location>
        <begin position="177"/>
        <end position="196"/>
    </location>
</feature>
<dbReference type="PROSITE" id="PS50928">
    <property type="entry name" value="ABC_TM1"/>
    <property type="match status" value="1"/>
</dbReference>
<dbReference type="InterPro" id="IPR035906">
    <property type="entry name" value="MetI-like_sf"/>
</dbReference>
<dbReference type="GO" id="GO:0055085">
    <property type="term" value="P:transmembrane transport"/>
    <property type="evidence" value="ECO:0007669"/>
    <property type="project" value="InterPro"/>
</dbReference>
<evidence type="ECO:0000256" key="6">
    <source>
        <dbReference type="ARBA" id="ARBA00023136"/>
    </source>
</evidence>
<evidence type="ECO:0000256" key="3">
    <source>
        <dbReference type="ARBA" id="ARBA00022475"/>
    </source>
</evidence>
<feature type="transmembrane region" description="Helical" evidence="7">
    <location>
        <begin position="134"/>
        <end position="157"/>
    </location>
</feature>
<sequence>MGRFLLRRLWLSAITLLLVSVVLFVVAEVLPGDVGRTILGPFATNAQVAQLNQELGLDRPLVVRYAGWLGNFVTGDWGQSFLLNTPVRPLVVDRMVNSLLLGAFALAFIVPVSIGLGVLAALYRDRFIDRAISVTGLSLIALPEFVVGVIVLVIFAVELGWFPVSSEVPSANPVDVFRQFLMPSIPLMLVLFGYIARMARAGTVEALGSDYVRTAVLKGLSRRTLIWRHVLRNALLPTISVVSVQVGYLFGGLVVIETLFNYPGIGKLLLDSAVGHDLPVLEASVLVVAVLYMLSNLVADSLYAVLNPRIRVSR</sequence>
<gene>
    <name evidence="9" type="ORF">AVDCRST_MAG01-01-3771</name>
</gene>
<evidence type="ECO:0000256" key="7">
    <source>
        <dbReference type="RuleBase" id="RU363032"/>
    </source>
</evidence>
<comment type="subcellular location">
    <subcellularLocation>
        <location evidence="1 7">Cell membrane</location>
        <topology evidence="1 7">Multi-pass membrane protein</topology>
    </subcellularLocation>
</comment>
<dbReference type="Gene3D" id="1.10.3720.10">
    <property type="entry name" value="MetI-like"/>
    <property type="match status" value="1"/>
</dbReference>